<proteinExistence type="predicted"/>
<gene>
    <name evidence="1" type="ORF">ACFQ3F_01540</name>
</gene>
<dbReference type="EMBL" id="JBHTLX010000004">
    <property type="protein sequence ID" value="MFD1246459.1"/>
    <property type="molecule type" value="Genomic_DNA"/>
</dbReference>
<keyword evidence="2" id="KW-1185">Reference proteome</keyword>
<evidence type="ECO:0000313" key="1">
    <source>
        <dbReference type="EMBL" id="MFD1246459.1"/>
    </source>
</evidence>
<evidence type="ECO:0000313" key="2">
    <source>
        <dbReference type="Proteomes" id="UP001597229"/>
    </source>
</evidence>
<dbReference type="RefSeq" id="WP_379228005.1">
    <property type="nucleotide sequence ID" value="NZ_BAABAC010000025.1"/>
</dbReference>
<sequence length="118" mass="13396">MSPASRRGTAASWCFSNYGLFSKKRVRALSRRGIAATYGTGEFDQLLVARRGVVVRNDDALIDTAWDDSRPLPEERGLDFDNDIDASSWIVLEWLTGISVTEEWMFRTPHPRYVLAGW</sequence>
<accession>A0ABW3VUT6</accession>
<reference evidence="2" key="1">
    <citation type="journal article" date="2019" name="Int. J. Syst. Evol. Microbiol.">
        <title>The Global Catalogue of Microorganisms (GCM) 10K type strain sequencing project: providing services to taxonomists for standard genome sequencing and annotation.</title>
        <authorList>
            <consortium name="The Broad Institute Genomics Platform"/>
            <consortium name="The Broad Institute Genome Sequencing Center for Infectious Disease"/>
            <person name="Wu L."/>
            <person name="Ma J."/>
        </authorList>
    </citation>
    <scope>NUCLEOTIDE SEQUENCE [LARGE SCALE GENOMIC DNA]</scope>
    <source>
        <strain evidence="2">CCUG 52478</strain>
    </source>
</reference>
<comment type="caution">
    <text evidence="1">The sequence shown here is derived from an EMBL/GenBank/DDBJ whole genome shotgun (WGS) entry which is preliminary data.</text>
</comment>
<dbReference type="Proteomes" id="UP001597229">
    <property type="component" value="Unassembled WGS sequence"/>
</dbReference>
<protein>
    <submittedName>
        <fullName evidence="1">Uncharacterized protein</fullName>
    </submittedName>
</protein>
<organism evidence="1 2">
    <name type="scientific">Nocardioides ginsengisoli</name>
    <dbReference type="NCBI Taxonomy" id="363868"/>
    <lineage>
        <taxon>Bacteria</taxon>
        <taxon>Bacillati</taxon>
        <taxon>Actinomycetota</taxon>
        <taxon>Actinomycetes</taxon>
        <taxon>Propionibacteriales</taxon>
        <taxon>Nocardioidaceae</taxon>
        <taxon>Nocardioides</taxon>
    </lineage>
</organism>
<name>A0ABW3VUT6_9ACTN</name>